<dbReference type="Proteomes" id="UP000626109">
    <property type="component" value="Unassembled WGS sequence"/>
</dbReference>
<gene>
    <name evidence="3" type="ORF">PGLA2088_LOCUS39215</name>
</gene>
<comment type="caution">
    <text evidence="3">The sequence shown here is derived from an EMBL/GenBank/DDBJ whole genome shotgun (WGS) entry which is preliminary data.</text>
</comment>
<proteinExistence type="predicted"/>
<organism evidence="3 4">
    <name type="scientific">Polarella glacialis</name>
    <name type="common">Dinoflagellate</name>
    <dbReference type="NCBI Taxonomy" id="89957"/>
    <lineage>
        <taxon>Eukaryota</taxon>
        <taxon>Sar</taxon>
        <taxon>Alveolata</taxon>
        <taxon>Dinophyceae</taxon>
        <taxon>Suessiales</taxon>
        <taxon>Suessiaceae</taxon>
        <taxon>Polarella</taxon>
    </lineage>
</organism>
<keyword evidence="2" id="KW-0812">Transmembrane</keyword>
<evidence type="ECO:0000256" key="2">
    <source>
        <dbReference type="SAM" id="Phobius"/>
    </source>
</evidence>
<sequence length="133" mass="14449">MSLLFVLLLFEVACLFVCLFVCVRLLFVYFPAVANPKQLPIISALVGAGGNLGVVIAGFAFYGAIPDPILPFKAHGCYVMFFALLSRMFYWPVYGHMFHGPAAGAALSETAPAKELEQETKKAAEEDEAVNVE</sequence>
<reference evidence="3" key="1">
    <citation type="submission" date="2021-02" db="EMBL/GenBank/DDBJ databases">
        <authorList>
            <person name="Dougan E. K."/>
            <person name="Rhodes N."/>
            <person name="Thang M."/>
            <person name="Chan C."/>
        </authorList>
    </citation>
    <scope>NUCLEOTIDE SEQUENCE</scope>
</reference>
<accession>A0A813KZ11</accession>
<keyword evidence="2" id="KW-0472">Membrane</keyword>
<feature type="transmembrane region" description="Helical" evidence="2">
    <location>
        <begin position="39"/>
        <end position="64"/>
    </location>
</feature>
<keyword evidence="2" id="KW-1133">Transmembrane helix</keyword>
<feature type="region of interest" description="Disordered" evidence="1">
    <location>
        <begin position="109"/>
        <end position="133"/>
    </location>
</feature>
<feature type="transmembrane region" description="Helical" evidence="2">
    <location>
        <begin position="6"/>
        <end position="27"/>
    </location>
</feature>
<evidence type="ECO:0000313" key="4">
    <source>
        <dbReference type="Proteomes" id="UP000626109"/>
    </source>
</evidence>
<feature type="compositionally biased region" description="Basic and acidic residues" evidence="1">
    <location>
        <begin position="112"/>
        <end position="124"/>
    </location>
</feature>
<name>A0A813KZ11_POLGL</name>
<feature type="transmembrane region" description="Helical" evidence="2">
    <location>
        <begin position="70"/>
        <end position="90"/>
    </location>
</feature>
<dbReference type="EMBL" id="CAJNNW010033034">
    <property type="protein sequence ID" value="CAE8716776.1"/>
    <property type="molecule type" value="Genomic_DNA"/>
</dbReference>
<evidence type="ECO:0000313" key="3">
    <source>
        <dbReference type="EMBL" id="CAE8716776.1"/>
    </source>
</evidence>
<evidence type="ECO:0000256" key="1">
    <source>
        <dbReference type="SAM" id="MobiDB-lite"/>
    </source>
</evidence>
<protein>
    <submittedName>
        <fullName evidence="3">Uncharacterized protein</fullName>
    </submittedName>
</protein>
<dbReference type="AlphaFoldDB" id="A0A813KZ11"/>